<organism evidence="1 2">
    <name type="scientific">Gordonia phage PatrickStar</name>
    <dbReference type="NCBI Taxonomy" id="1838076"/>
    <lineage>
        <taxon>Viruses</taxon>
        <taxon>Duplodnaviria</taxon>
        <taxon>Heunggongvirae</taxon>
        <taxon>Uroviricota</taxon>
        <taxon>Caudoviricetes</taxon>
        <taxon>Orchidvirus</taxon>
        <taxon>Orchidvirus orchid</taxon>
    </lineage>
</organism>
<name>A0A160DGX9_9CAUD</name>
<sequence>MELESFTPDKSEYPVWTINHKKSVFTDGTNEFNKAPIVLLGVFEQRIGWPMEKPGDNNKPRMIPVCKSPNNIIGYRTQYGAQVTNLPEIGLCATCSFRDWHDRKQPCGKVFILPFINVHDVNPWHTESGWRNSVQVLRLNRSAKKPVGEVFAKMGKVNPPYIYSTVLELRGQENDGNRYSVPSFGTLGKHGIVANTATMSSVFKELFTQVRDEFEAAALPAPPRSGTLTPMSMGD</sequence>
<evidence type="ECO:0000313" key="2">
    <source>
        <dbReference type="Proteomes" id="UP000229511"/>
    </source>
</evidence>
<reference evidence="1 2" key="1">
    <citation type="submission" date="2016-03" db="EMBL/GenBank/DDBJ databases">
        <authorList>
            <person name="Rimple P."/>
            <person name="Montgomery M.T."/>
            <person name="Guerrero C.A."/>
            <person name="Mavrich T.N."/>
            <person name="Pope W.H."/>
            <person name="Garlena R.A."/>
            <person name="Russell D.A."/>
            <person name="Jacobs-Sera D."/>
            <person name="Hendrix R.W."/>
            <person name="Hatfull G.F."/>
        </authorList>
    </citation>
    <scope>NUCLEOTIDE SEQUENCE [LARGE SCALE GENOMIC DNA]</scope>
</reference>
<gene>
    <name evidence="1" type="primary">64</name>
    <name evidence="1" type="ORF">PBI_PATRICKSTAR_64</name>
</gene>
<accession>A0A160DGX9</accession>
<dbReference type="Proteomes" id="UP000229511">
    <property type="component" value="Genome"/>
</dbReference>
<protein>
    <submittedName>
        <fullName evidence="1">Uncharacterized protein</fullName>
    </submittedName>
</protein>
<proteinExistence type="predicted"/>
<evidence type="ECO:0000313" key="1">
    <source>
        <dbReference type="EMBL" id="ANA87298.1"/>
    </source>
</evidence>
<dbReference type="EMBL" id="KU998252">
    <property type="protein sequence ID" value="ANA87298.1"/>
    <property type="molecule type" value="Genomic_DNA"/>
</dbReference>